<proteinExistence type="predicted"/>
<accession>A0A9X2WYM0</accession>
<gene>
    <name evidence="1" type="ORF">NE536_21850</name>
</gene>
<comment type="caution">
    <text evidence="1">The sequence shown here is derived from an EMBL/GenBank/DDBJ whole genome shotgun (WGS) entry which is preliminary data.</text>
</comment>
<dbReference type="GeneID" id="11780008"/>
<organism evidence="1 2">
    <name type="scientific">Shewanella septentrionalis</name>
    <dbReference type="NCBI Taxonomy" id="2952223"/>
    <lineage>
        <taxon>Bacteria</taxon>
        <taxon>Pseudomonadati</taxon>
        <taxon>Pseudomonadota</taxon>
        <taxon>Gammaproteobacteria</taxon>
        <taxon>Alteromonadales</taxon>
        <taxon>Shewanellaceae</taxon>
        <taxon>Shewanella</taxon>
    </lineage>
</organism>
<evidence type="ECO:0000313" key="1">
    <source>
        <dbReference type="EMBL" id="MCT7947992.1"/>
    </source>
</evidence>
<sequence>MSDKTIEDKLKWLGALYTSKGINELVKNGHGNGLALASLFYRHAIGDWGDLEDEDYQLNNEMLIKGGRILSAYQFEGVEIWIITEADRARTTALLPSEY</sequence>
<evidence type="ECO:0000313" key="2">
    <source>
        <dbReference type="Proteomes" id="UP001155604"/>
    </source>
</evidence>
<reference evidence="1" key="1">
    <citation type="journal article" date="2023" name="Int. J. Syst. Evol. Microbiol.">
        <title>&lt;i&gt;Shewanella septentrionalis&lt;/i&gt; sp. nov. and &lt;i&gt;Shewanella holmiensis&lt;/i&gt; sp. nov., isolated from Baltic Sea water and sediments.</title>
        <authorList>
            <person name="Martin-Rodriguez A.J."/>
            <person name="Thorell K."/>
            <person name="Joffre E."/>
            <person name="Jensie-Markopoulos S."/>
            <person name="Moore E.R.B."/>
            <person name="Sjoling A."/>
        </authorList>
    </citation>
    <scope>NUCLEOTIDE SEQUENCE</scope>
    <source>
        <strain evidence="1">SP1W3</strain>
    </source>
</reference>
<keyword evidence="2" id="KW-1185">Reference proteome</keyword>
<dbReference type="Proteomes" id="UP001155604">
    <property type="component" value="Unassembled WGS sequence"/>
</dbReference>
<name>A0A9X2WYM0_9GAMM</name>
<evidence type="ECO:0008006" key="3">
    <source>
        <dbReference type="Google" id="ProtNLM"/>
    </source>
</evidence>
<dbReference type="EMBL" id="JAMTCC010000071">
    <property type="protein sequence ID" value="MCT7947992.1"/>
    <property type="molecule type" value="Genomic_DNA"/>
</dbReference>
<dbReference type="RefSeq" id="WP_011979517.1">
    <property type="nucleotide sequence ID" value="NZ_JAMTCC010000071.1"/>
</dbReference>
<protein>
    <recommendedName>
        <fullName evidence="3">Type I restriction endonuclease subunit M</fullName>
    </recommendedName>
</protein>
<dbReference type="AlphaFoldDB" id="A0A9X2WYM0"/>